<keyword evidence="4" id="KW-0238">DNA-binding</keyword>
<dbReference type="InterPro" id="IPR016177">
    <property type="entry name" value="DNA-bd_dom_sf"/>
</dbReference>
<dbReference type="PANTHER" id="PTHR31140:SF58">
    <property type="entry name" value="DNA-BINDING PROTEIN RAV1"/>
    <property type="match status" value="1"/>
</dbReference>
<dbReference type="CDD" id="cd10017">
    <property type="entry name" value="B3_DNA"/>
    <property type="match status" value="1"/>
</dbReference>
<evidence type="ECO:0000259" key="9">
    <source>
        <dbReference type="PROSITE" id="PS51032"/>
    </source>
</evidence>
<comment type="subcellular location">
    <subcellularLocation>
        <location evidence="1">Nucleus</location>
    </subcellularLocation>
</comment>
<dbReference type="GO" id="GO:0003677">
    <property type="term" value="F:DNA binding"/>
    <property type="evidence" value="ECO:0007669"/>
    <property type="project" value="UniProtKB-KW"/>
</dbReference>
<keyword evidence="5" id="KW-0804">Transcription</keyword>
<dbReference type="InterPro" id="IPR003340">
    <property type="entry name" value="B3_DNA-bd"/>
</dbReference>
<name>A0AAV5K6E0_9ROSI</name>
<dbReference type="SUPFAM" id="SSF101936">
    <property type="entry name" value="DNA-binding pseudobarrel domain"/>
    <property type="match status" value="1"/>
</dbReference>
<dbReference type="GO" id="GO:0005634">
    <property type="term" value="C:nucleus"/>
    <property type="evidence" value="ECO:0007669"/>
    <property type="project" value="UniProtKB-SubCell"/>
</dbReference>
<sequence length="314" mass="35271">MEEETVRPSTRFKGVVQKPNGNWGAQIYSYNQRIWLGTFRTELEAAFAYDSASLKLRWGGPHRNFPWTPITTEEAKFQTQYSTEEILKMIREGSYISKFLEYARSCSIGHGVEVVAWRELFRKELTPSDVGPLNRMVIPKRYATEYFPNIQAGGGTLELVLRDGAMRLWNFRYCYWGSSGSYVLTKGWNKFVKEKGLKEKDVVVFLECDCRMTRMPGIQRLRIIHVEKSRCNGGWGGGGSSRSSNGGGSSSSAGGGGSSSNATVNVDDQEDSMEVDLELRLGLKTSDEEKSMEVEPLLRGGALAEFELFGKQIF</sequence>
<evidence type="ECO:0000256" key="7">
    <source>
        <dbReference type="SAM" id="MobiDB-lite"/>
    </source>
</evidence>
<dbReference type="SMART" id="SM01019">
    <property type="entry name" value="B3"/>
    <property type="match status" value="1"/>
</dbReference>
<feature type="domain" description="TF-B3" evidence="8">
    <location>
        <begin position="121"/>
        <end position="227"/>
    </location>
</feature>
<dbReference type="CDD" id="cd00018">
    <property type="entry name" value="AP2"/>
    <property type="match status" value="1"/>
</dbReference>
<comment type="similarity">
    <text evidence="2">Belongs to the AP2/ERF transcription factor family. RAV subfamily.</text>
</comment>
<dbReference type="Gene3D" id="2.40.330.10">
    <property type="entry name" value="DNA-binding pseudobarrel domain"/>
    <property type="match status" value="1"/>
</dbReference>
<protein>
    <submittedName>
        <fullName evidence="10">Uncharacterized protein</fullName>
    </submittedName>
</protein>
<comment type="caution">
    <text evidence="10">The sequence shown here is derived from an EMBL/GenBank/DDBJ whole genome shotgun (WGS) entry which is preliminary data.</text>
</comment>
<feature type="domain" description="AP2/ERF" evidence="9">
    <location>
        <begin position="11"/>
        <end position="66"/>
    </location>
</feature>
<evidence type="ECO:0000256" key="5">
    <source>
        <dbReference type="ARBA" id="ARBA00023163"/>
    </source>
</evidence>
<organism evidence="10 11">
    <name type="scientific">Rubroshorea leprosula</name>
    <dbReference type="NCBI Taxonomy" id="152421"/>
    <lineage>
        <taxon>Eukaryota</taxon>
        <taxon>Viridiplantae</taxon>
        <taxon>Streptophyta</taxon>
        <taxon>Embryophyta</taxon>
        <taxon>Tracheophyta</taxon>
        <taxon>Spermatophyta</taxon>
        <taxon>Magnoliopsida</taxon>
        <taxon>eudicotyledons</taxon>
        <taxon>Gunneridae</taxon>
        <taxon>Pentapetalae</taxon>
        <taxon>rosids</taxon>
        <taxon>malvids</taxon>
        <taxon>Malvales</taxon>
        <taxon>Dipterocarpaceae</taxon>
        <taxon>Rubroshorea</taxon>
    </lineage>
</organism>
<evidence type="ECO:0000259" key="8">
    <source>
        <dbReference type="PROSITE" id="PS50863"/>
    </source>
</evidence>
<keyword evidence="11" id="KW-1185">Reference proteome</keyword>
<feature type="region of interest" description="Disordered" evidence="7">
    <location>
        <begin position="235"/>
        <end position="273"/>
    </location>
</feature>
<dbReference type="PROSITE" id="PS51032">
    <property type="entry name" value="AP2_ERF"/>
    <property type="match status" value="1"/>
</dbReference>
<evidence type="ECO:0000256" key="4">
    <source>
        <dbReference type="ARBA" id="ARBA00023125"/>
    </source>
</evidence>
<dbReference type="AlphaFoldDB" id="A0AAV5K6E0"/>
<feature type="compositionally biased region" description="Gly residues" evidence="7">
    <location>
        <begin position="235"/>
        <end position="258"/>
    </location>
</feature>
<evidence type="ECO:0000256" key="6">
    <source>
        <dbReference type="ARBA" id="ARBA00023242"/>
    </source>
</evidence>
<dbReference type="Proteomes" id="UP001054252">
    <property type="component" value="Unassembled WGS sequence"/>
</dbReference>
<gene>
    <name evidence="10" type="ORF">SLEP1_g30508</name>
</gene>
<dbReference type="Gene3D" id="3.30.730.10">
    <property type="entry name" value="AP2/ERF domain"/>
    <property type="match status" value="1"/>
</dbReference>
<proteinExistence type="inferred from homology"/>
<evidence type="ECO:0000256" key="1">
    <source>
        <dbReference type="ARBA" id="ARBA00004123"/>
    </source>
</evidence>
<evidence type="ECO:0000313" key="11">
    <source>
        <dbReference type="Proteomes" id="UP001054252"/>
    </source>
</evidence>
<dbReference type="EMBL" id="BPVZ01000055">
    <property type="protein sequence ID" value="GKV20371.1"/>
    <property type="molecule type" value="Genomic_DNA"/>
</dbReference>
<keyword evidence="6" id="KW-0539">Nucleus</keyword>
<reference evidence="10 11" key="1">
    <citation type="journal article" date="2021" name="Commun. Biol.">
        <title>The genome of Shorea leprosula (Dipterocarpaceae) highlights the ecological relevance of drought in aseasonal tropical rainforests.</title>
        <authorList>
            <person name="Ng K.K.S."/>
            <person name="Kobayashi M.J."/>
            <person name="Fawcett J.A."/>
            <person name="Hatakeyama M."/>
            <person name="Paape T."/>
            <person name="Ng C.H."/>
            <person name="Ang C.C."/>
            <person name="Tnah L.H."/>
            <person name="Lee C.T."/>
            <person name="Nishiyama T."/>
            <person name="Sese J."/>
            <person name="O'Brien M.J."/>
            <person name="Copetti D."/>
            <person name="Mohd Noor M.I."/>
            <person name="Ong R.C."/>
            <person name="Putra M."/>
            <person name="Sireger I.Z."/>
            <person name="Indrioko S."/>
            <person name="Kosugi Y."/>
            <person name="Izuno A."/>
            <person name="Isagi Y."/>
            <person name="Lee S.L."/>
            <person name="Shimizu K.K."/>
        </authorList>
    </citation>
    <scope>NUCLEOTIDE SEQUENCE [LARGE SCALE GENOMIC DNA]</scope>
    <source>
        <strain evidence="10">214</strain>
    </source>
</reference>
<accession>A0AAV5K6E0</accession>
<dbReference type="InterPro" id="IPR001471">
    <property type="entry name" value="AP2/ERF_dom"/>
</dbReference>
<dbReference type="InterPro" id="IPR044800">
    <property type="entry name" value="LEC2-like"/>
</dbReference>
<evidence type="ECO:0000256" key="3">
    <source>
        <dbReference type="ARBA" id="ARBA00023015"/>
    </source>
</evidence>
<evidence type="ECO:0000256" key="2">
    <source>
        <dbReference type="ARBA" id="ARBA00009089"/>
    </source>
</evidence>
<dbReference type="GO" id="GO:0003700">
    <property type="term" value="F:DNA-binding transcription factor activity"/>
    <property type="evidence" value="ECO:0007669"/>
    <property type="project" value="InterPro"/>
</dbReference>
<evidence type="ECO:0000313" key="10">
    <source>
        <dbReference type="EMBL" id="GKV20371.1"/>
    </source>
</evidence>
<dbReference type="Pfam" id="PF02362">
    <property type="entry name" value="B3"/>
    <property type="match status" value="1"/>
</dbReference>
<dbReference type="SMART" id="SM00380">
    <property type="entry name" value="AP2"/>
    <property type="match status" value="1"/>
</dbReference>
<dbReference type="InterPro" id="IPR015300">
    <property type="entry name" value="DNA-bd_pseudobarrel_sf"/>
</dbReference>
<dbReference type="InterPro" id="IPR036955">
    <property type="entry name" value="AP2/ERF_dom_sf"/>
</dbReference>
<dbReference type="PROSITE" id="PS50863">
    <property type="entry name" value="B3"/>
    <property type="match status" value="1"/>
</dbReference>
<keyword evidence="3" id="KW-0805">Transcription regulation</keyword>
<dbReference type="PANTHER" id="PTHR31140">
    <property type="entry name" value="B3 DOMAIN-CONTAINING TRANSCRIPTION FACTOR ABI3"/>
    <property type="match status" value="1"/>
</dbReference>
<dbReference type="SUPFAM" id="SSF54171">
    <property type="entry name" value="DNA-binding domain"/>
    <property type="match status" value="1"/>
</dbReference>